<evidence type="ECO:0000313" key="1">
    <source>
        <dbReference type="EMBL" id="GAA0461991.1"/>
    </source>
</evidence>
<evidence type="ECO:0000313" key="2">
    <source>
        <dbReference type="Proteomes" id="UP001500909"/>
    </source>
</evidence>
<reference evidence="1 2" key="1">
    <citation type="journal article" date="2019" name="Int. J. Syst. Evol. Microbiol.">
        <title>The Global Catalogue of Microorganisms (GCM) 10K type strain sequencing project: providing services to taxonomists for standard genome sequencing and annotation.</title>
        <authorList>
            <consortium name="The Broad Institute Genomics Platform"/>
            <consortium name="The Broad Institute Genome Sequencing Center for Infectious Disease"/>
            <person name="Wu L."/>
            <person name="Ma J."/>
        </authorList>
    </citation>
    <scope>NUCLEOTIDE SEQUENCE [LARGE SCALE GENOMIC DNA]</scope>
    <source>
        <strain evidence="1 2">JCM 4805</strain>
    </source>
</reference>
<dbReference type="EMBL" id="BAAABY010000023">
    <property type="protein sequence ID" value="GAA0461991.1"/>
    <property type="molecule type" value="Genomic_DNA"/>
</dbReference>
<keyword evidence="2" id="KW-1185">Reference proteome</keyword>
<sequence>MPQGQLVQDEPVQRGEDQAGRCRARLVRQHPGQFAFGRLEVELIPRLADIRAAGEVPRVRSDFVNGIEQLPVEVALARTAGGRGRAHR</sequence>
<gene>
    <name evidence="1" type="ORF">GCM10010361_27280</name>
</gene>
<protein>
    <submittedName>
        <fullName evidence="1">Uncharacterized protein</fullName>
    </submittedName>
</protein>
<comment type="caution">
    <text evidence="1">The sequence shown here is derived from an EMBL/GenBank/DDBJ whole genome shotgun (WGS) entry which is preliminary data.</text>
</comment>
<accession>A0ABN0ZX54</accession>
<name>A0ABN0ZX54_9ACTN</name>
<organism evidence="1 2">
    <name type="scientific">Streptomyces olivaceiscleroticus</name>
    <dbReference type="NCBI Taxonomy" id="68245"/>
    <lineage>
        <taxon>Bacteria</taxon>
        <taxon>Bacillati</taxon>
        <taxon>Actinomycetota</taxon>
        <taxon>Actinomycetes</taxon>
        <taxon>Kitasatosporales</taxon>
        <taxon>Streptomycetaceae</taxon>
        <taxon>Streptomyces</taxon>
    </lineage>
</organism>
<dbReference type="Proteomes" id="UP001500909">
    <property type="component" value="Unassembled WGS sequence"/>
</dbReference>
<proteinExistence type="predicted"/>